<dbReference type="InterPro" id="IPR013085">
    <property type="entry name" value="U1-CZ_Znf_C2H2"/>
</dbReference>
<dbReference type="AlphaFoldDB" id="A0AAD7U8H9"/>
<keyword evidence="4 8" id="KW-0862">Zinc</keyword>
<dbReference type="PANTHER" id="PTHR31148">
    <property type="entry name" value="U1 SMALL NUCLEAR RIBONUCLEOPROTEIN C"/>
    <property type="match status" value="1"/>
</dbReference>
<comment type="caution">
    <text evidence="11">The sequence shown here is derived from an EMBL/GenBank/DDBJ whole genome shotgun (WGS) entry which is preliminary data.</text>
</comment>
<organism evidence="11 12">
    <name type="scientific">Chrysophaeum taylorii</name>
    <dbReference type="NCBI Taxonomy" id="2483200"/>
    <lineage>
        <taxon>Eukaryota</taxon>
        <taxon>Sar</taxon>
        <taxon>Stramenopiles</taxon>
        <taxon>Ochrophyta</taxon>
        <taxon>Pelagophyceae</taxon>
        <taxon>Pelagomonadales</taxon>
        <taxon>Pelagomonadaceae</taxon>
        <taxon>Chrysophaeum</taxon>
    </lineage>
</organism>
<feature type="compositionally biased region" description="Pro residues" evidence="9">
    <location>
        <begin position="71"/>
        <end position="116"/>
    </location>
</feature>
<dbReference type="GO" id="GO:0030627">
    <property type="term" value="F:pre-mRNA 5'-splice site binding"/>
    <property type="evidence" value="ECO:0007669"/>
    <property type="project" value="InterPro"/>
</dbReference>
<keyword evidence="12" id="KW-1185">Reference proteome</keyword>
<dbReference type="PANTHER" id="PTHR31148:SF1">
    <property type="entry name" value="U1 SMALL NUCLEAR RIBONUCLEOPROTEIN C"/>
    <property type="match status" value="1"/>
</dbReference>
<protein>
    <recommendedName>
        <fullName evidence="8">U1 small nuclear ribonucleoprotein C</fullName>
        <shortName evidence="8">U1 snRNP C</shortName>
        <shortName evidence="8">U1-C</shortName>
        <shortName evidence="8">U1C</shortName>
    </recommendedName>
</protein>
<sequence length="152" mass="16527">MPRYFCDYCDVYLTHDSAPGRKQHIRGWKHRENVKQYYEQYMRQYYDQNPYLPSAVMGPRIMPGQMLSIMPPRPPPGAPPGGMPRLPPAPGSVPPPPGSVPPPPPRPPGSVPPPGHPGGVPGMYPPMYPPPLPPRANGLAPPPAGQTPAMMS</sequence>
<evidence type="ECO:0000256" key="6">
    <source>
        <dbReference type="ARBA" id="ARBA00023242"/>
    </source>
</evidence>
<evidence type="ECO:0000313" key="11">
    <source>
        <dbReference type="EMBL" id="KAJ8600221.1"/>
    </source>
</evidence>
<keyword evidence="6 8" id="KW-0539">Nucleus</keyword>
<feature type="region of interest" description="Disordered" evidence="9">
    <location>
        <begin position="66"/>
        <end position="152"/>
    </location>
</feature>
<accession>A0AAD7U8H9</accession>
<dbReference type="InterPro" id="IPR003604">
    <property type="entry name" value="Matrin/U1-like-C_Znf_C2H2"/>
</dbReference>
<feature type="domain" description="Matrin-type" evidence="10">
    <location>
        <begin position="4"/>
        <end position="36"/>
    </location>
</feature>
<gene>
    <name evidence="11" type="ORF">CTAYLR_001941</name>
</gene>
<comment type="similarity">
    <text evidence="8">Belongs to the U1 small nuclear ribonucleoprotein C family.</text>
</comment>
<evidence type="ECO:0000256" key="2">
    <source>
        <dbReference type="ARBA" id="ARBA00022723"/>
    </source>
</evidence>
<evidence type="ECO:0000256" key="8">
    <source>
        <dbReference type="HAMAP-Rule" id="MF_03153"/>
    </source>
</evidence>
<evidence type="ECO:0000259" key="10">
    <source>
        <dbReference type="PROSITE" id="PS50171"/>
    </source>
</evidence>
<dbReference type="HAMAP" id="MF_03153">
    <property type="entry name" value="U1_C"/>
    <property type="match status" value="1"/>
</dbReference>
<feature type="compositionally biased region" description="Pro residues" evidence="9">
    <location>
        <begin position="123"/>
        <end position="145"/>
    </location>
</feature>
<dbReference type="Pfam" id="PF06220">
    <property type="entry name" value="zf-U1"/>
    <property type="match status" value="1"/>
</dbReference>
<name>A0AAD7U8H9_9STRA</name>
<dbReference type="GO" id="GO:0003729">
    <property type="term" value="F:mRNA binding"/>
    <property type="evidence" value="ECO:0007669"/>
    <property type="project" value="UniProtKB-UniRule"/>
</dbReference>
<dbReference type="InterPro" id="IPR017340">
    <property type="entry name" value="U1_snRNP-C"/>
</dbReference>
<keyword evidence="5 8" id="KW-0694">RNA-binding</keyword>
<dbReference type="SUPFAM" id="SSF57667">
    <property type="entry name" value="beta-beta-alpha zinc fingers"/>
    <property type="match status" value="1"/>
</dbReference>
<dbReference type="GO" id="GO:0071004">
    <property type="term" value="C:U2-type prespliceosome"/>
    <property type="evidence" value="ECO:0007669"/>
    <property type="project" value="UniProtKB-UniRule"/>
</dbReference>
<dbReference type="GO" id="GO:0008270">
    <property type="term" value="F:zinc ion binding"/>
    <property type="evidence" value="ECO:0007669"/>
    <property type="project" value="UniProtKB-UniRule"/>
</dbReference>
<dbReference type="GO" id="GO:0000243">
    <property type="term" value="C:commitment complex"/>
    <property type="evidence" value="ECO:0007669"/>
    <property type="project" value="UniProtKB-UniRule"/>
</dbReference>
<evidence type="ECO:0000256" key="3">
    <source>
        <dbReference type="ARBA" id="ARBA00022771"/>
    </source>
</evidence>
<keyword evidence="2 8" id="KW-0479">Metal-binding</keyword>
<dbReference type="GO" id="GO:0000395">
    <property type="term" value="P:mRNA 5'-splice site recognition"/>
    <property type="evidence" value="ECO:0007669"/>
    <property type="project" value="UniProtKB-UniRule"/>
</dbReference>
<dbReference type="GO" id="GO:0000387">
    <property type="term" value="P:spliceosomal snRNP assembly"/>
    <property type="evidence" value="ECO:0007669"/>
    <property type="project" value="UniProtKB-UniRule"/>
</dbReference>
<evidence type="ECO:0000256" key="7">
    <source>
        <dbReference type="ARBA" id="ARBA00023274"/>
    </source>
</evidence>
<dbReference type="EMBL" id="JAQMWT010000526">
    <property type="protein sequence ID" value="KAJ8600221.1"/>
    <property type="molecule type" value="Genomic_DNA"/>
</dbReference>
<comment type="function">
    <text evidence="8">Component of the spliceosomal U1 snRNP, which is essential for recognition of the pre-mRNA 5' splice-site and the subsequent assembly of the spliceosome. U1-C is directly involved in initial 5' splice-site recognition for both constitutive and regulated alternative splicing. The interaction with the 5' splice-site seems to precede base-pairing between the pre-mRNA and the U1 snRNA. Stimulates commitment or early (E) complex formation by stabilizing the base pairing of the 5' end of the U1 snRNA and the 5' splice-site region.</text>
</comment>
<dbReference type="Gene3D" id="3.30.160.60">
    <property type="entry name" value="Classic Zinc Finger"/>
    <property type="match status" value="1"/>
</dbReference>
<reference evidence="11" key="1">
    <citation type="submission" date="2023-01" db="EMBL/GenBank/DDBJ databases">
        <title>Metagenome sequencing of chrysophaentin producing Chrysophaeum taylorii.</title>
        <authorList>
            <person name="Davison J."/>
            <person name="Bewley C."/>
        </authorList>
    </citation>
    <scope>NUCLEOTIDE SEQUENCE</scope>
    <source>
        <strain evidence="11">NIES-1699</strain>
    </source>
</reference>
<dbReference type="SMART" id="SM00451">
    <property type="entry name" value="ZnF_U1"/>
    <property type="match status" value="1"/>
</dbReference>
<evidence type="ECO:0000256" key="5">
    <source>
        <dbReference type="ARBA" id="ARBA00022884"/>
    </source>
</evidence>
<dbReference type="PROSITE" id="PS50171">
    <property type="entry name" value="ZF_MATRIN"/>
    <property type="match status" value="1"/>
</dbReference>
<dbReference type="GO" id="GO:0030619">
    <property type="term" value="F:U1 snRNA binding"/>
    <property type="evidence" value="ECO:0007669"/>
    <property type="project" value="UniProtKB-UniRule"/>
</dbReference>
<dbReference type="InterPro" id="IPR000690">
    <property type="entry name" value="Matrin/U1-C_Znf_C2H2"/>
</dbReference>
<proteinExistence type="inferred from homology"/>
<dbReference type="Proteomes" id="UP001230188">
    <property type="component" value="Unassembled WGS sequence"/>
</dbReference>
<comment type="subcellular location">
    <subcellularLocation>
        <location evidence="1 8">Nucleus</location>
    </subcellularLocation>
</comment>
<dbReference type="InterPro" id="IPR036236">
    <property type="entry name" value="Znf_C2H2_sf"/>
</dbReference>
<dbReference type="GO" id="GO:0005685">
    <property type="term" value="C:U1 snRNP"/>
    <property type="evidence" value="ECO:0007669"/>
    <property type="project" value="UniProtKB-UniRule"/>
</dbReference>
<evidence type="ECO:0000313" key="12">
    <source>
        <dbReference type="Proteomes" id="UP001230188"/>
    </source>
</evidence>
<keyword evidence="3 8" id="KW-0863">Zinc-finger</keyword>
<evidence type="ECO:0000256" key="1">
    <source>
        <dbReference type="ARBA" id="ARBA00004123"/>
    </source>
</evidence>
<dbReference type="PIRSF" id="PIRSF037969">
    <property type="entry name" value="U1_snRNP-C"/>
    <property type="match status" value="1"/>
</dbReference>
<keyword evidence="7 8" id="KW-0687">Ribonucleoprotein</keyword>
<comment type="subunit">
    <text evidence="8">U1 snRNP is composed of the 7 core Sm proteins B/B', D1, D2, D3, E, F and G that assemble in a heptameric protein ring on the Sm site of the small nuclear RNA to form the core snRNP, and at least 3 U1 snRNP-specific proteins U1-70K, U1-A and U1-C. U1-C interacts with U1 snRNA and the 5' splice-site region of the pre-mRNA.</text>
</comment>
<evidence type="ECO:0000256" key="9">
    <source>
        <dbReference type="SAM" id="MobiDB-lite"/>
    </source>
</evidence>
<evidence type="ECO:0000256" key="4">
    <source>
        <dbReference type="ARBA" id="ARBA00022833"/>
    </source>
</evidence>